<keyword evidence="2" id="KW-1185">Reference proteome</keyword>
<proteinExistence type="predicted"/>
<dbReference type="EMBL" id="JEMN01001220">
    <property type="protein sequence ID" value="KXH43810.1"/>
    <property type="molecule type" value="Genomic_DNA"/>
</dbReference>
<reference evidence="1 2" key="1">
    <citation type="submission" date="2014-02" db="EMBL/GenBank/DDBJ databases">
        <title>The genome sequence of Colletotrichum nymphaeae SA-01.</title>
        <authorList>
            <person name="Baroncelli R."/>
            <person name="Thon M.R."/>
        </authorList>
    </citation>
    <scope>NUCLEOTIDE SEQUENCE [LARGE SCALE GENOMIC DNA]</scope>
    <source>
        <strain evidence="1 2">SA-01</strain>
    </source>
</reference>
<evidence type="ECO:0000313" key="2">
    <source>
        <dbReference type="Proteomes" id="UP000070054"/>
    </source>
</evidence>
<accession>A0A135T6N6</accession>
<gene>
    <name evidence="1" type="ORF">CNYM01_05738</name>
</gene>
<dbReference type="AlphaFoldDB" id="A0A135T6N6"/>
<organism evidence="1 2">
    <name type="scientific">Colletotrichum nymphaeae SA-01</name>
    <dbReference type="NCBI Taxonomy" id="1460502"/>
    <lineage>
        <taxon>Eukaryota</taxon>
        <taxon>Fungi</taxon>
        <taxon>Dikarya</taxon>
        <taxon>Ascomycota</taxon>
        <taxon>Pezizomycotina</taxon>
        <taxon>Sordariomycetes</taxon>
        <taxon>Hypocreomycetidae</taxon>
        <taxon>Glomerellales</taxon>
        <taxon>Glomerellaceae</taxon>
        <taxon>Colletotrichum</taxon>
        <taxon>Colletotrichum acutatum species complex</taxon>
    </lineage>
</organism>
<evidence type="ECO:0000313" key="1">
    <source>
        <dbReference type="EMBL" id="KXH43810.1"/>
    </source>
</evidence>
<comment type="caution">
    <text evidence="1">The sequence shown here is derived from an EMBL/GenBank/DDBJ whole genome shotgun (WGS) entry which is preliminary data.</text>
</comment>
<name>A0A135T6N6_9PEZI</name>
<dbReference type="Proteomes" id="UP000070054">
    <property type="component" value="Unassembled WGS sequence"/>
</dbReference>
<protein>
    <submittedName>
        <fullName evidence="1">Uncharacterized protein</fullName>
    </submittedName>
</protein>
<sequence>MLLVVGYGSAGVGSVSHSLGYSPQKRPRTENIADSNPKYAHRQQAAHSHLRPGLLQRQAAALHACFPARFLRAAAPVGCWSLTCSSRLHLIGGLRHSHHTMPTLNGRQLLRFYSFLESETSRAQHTRSSGGDREQPDKVPFLKYPSTLVFLHGAIVAYQRLGLHFTHFPLGEYHPSFLLLWASPLSKVLTL</sequence>